<proteinExistence type="predicted"/>
<accession>A0A5C7BAS0</accession>
<evidence type="ECO:0000313" key="2">
    <source>
        <dbReference type="EMBL" id="TXE18651.1"/>
    </source>
</evidence>
<feature type="transmembrane region" description="Helical" evidence="1">
    <location>
        <begin position="102"/>
        <end position="130"/>
    </location>
</feature>
<evidence type="ECO:0000313" key="3">
    <source>
        <dbReference type="Proteomes" id="UP000321938"/>
    </source>
</evidence>
<keyword evidence="1" id="KW-0812">Transmembrane</keyword>
<protein>
    <submittedName>
        <fullName evidence="2">Uncharacterized protein</fullName>
    </submittedName>
</protein>
<dbReference type="STRING" id="1123037.GCA_000425305_02050"/>
<dbReference type="RefSeq" id="WP_147231396.1">
    <property type="nucleotide sequence ID" value="NZ_VOSB01000007.1"/>
</dbReference>
<organism evidence="2 3">
    <name type="scientific">Psychroserpens burtonensis</name>
    <dbReference type="NCBI Taxonomy" id="49278"/>
    <lineage>
        <taxon>Bacteria</taxon>
        <taxon>Pseudomonadati</taxon>
        <taxon>Bacteroidota</taxon>
        <taxon>Flavobacteriia</taxon>
        <taxon>Flavobacteriales</taxon>
        <taxon>Flavobacteriaceae</taxon>
        <taxon>Psychroserpens</taxon>
    </lineage>
</organism>
<gene>
    <name evidence="2" type="ORF">ES692_06300</name>
</gene>
<feature type="transmembrane region" description="Helical" evidence="1">
    <location>
        <begin position="71"/>
        <end position="90"/>
    </location>
</feature>
<evidence type="ECO:0000256" key="1">
    <source>
        <dbReference type="SAM" id="Phobius"/>
    </source>
</evidence>
<name>A0A5C7BAS0_9FLAO</name>
<keyword evidence="3" id="KW-1185">Reference proteome</keyword>
<reference evidence="2 3" key="1">
    <citation type="submission" date="2019-08" db="EMBL/GenBank/DDBJ databases">
        <title>Genome of Psychroserpens burtonensis ACAM 167.</title>
        <authorList>
            <person name="Bowman J.P."/>
        </authorList>
    </citation>
    <scope>NUCLEOTIDE SEQUENCE [LARGE SCALE GENOMIC DNA]</scope>
    <source>
        <strain evidence="2 3">ACAM 167</strain>
    </source>
</reference>
<dbReference type="Proteomes" id="UP000321938">
    <property type="component" value="Unassembled WGS sequence"/>
</dbReference>
<dbReference type="EMBL" id="VOSB01000007">
    <property type="protein sequence ID" value="TXE18651.1"/>
    <property type="molecule type" value="Genomic_DNA"/>
</dbReference>
<feature type="transmembrane region" description="Helical" evidence="1">
    <location>
        <begin position="45"/>
        <end position="65"/>
    </location>
</feature>
<keyword evidence="1" id="KW-0472">Membrane</keyword>
<dbReference type="AlphaFoldDB" id="A0A5C7BAS0"/>
<keyword evidence="1" id="KW-1133">Transmembrane helix</keyword>
<comment type="caution">
    <text evidence="2">The sequence shown here is derived from an EMBL/GenBank/DDBJ whole genome shotgun (WGS) entry which is preliminary data.</text>
</comment>
<dbReference type="OrthoDB" id="1143019at2"/>
<sequence>MLENSSNSSLEYGSLMLSAMIPLMAIISLIVFYDKNYNFTEHIIVYLYSMSALTIISILFGQIVLLIIPEYYLLFALILYVALFIYHCYAFKRIFKLSAGDLILKMFLFFIAFFVFHIAFGIIMAIIMFINGDFQQMMKAQKAAKEVALAFY</sequence>
<feature type="transmembrane region" description="Helical" evidence="1">
    <location>
        <begin position="12"/>
        <end position="33"/>
    </location>
</feature>